<reference evidence="5 6" key="1">
    <citation type="journal article" date="2016" name="Sci. Rep.">
        <title>The genome sequence of the outbreeding globe artichoke constructed de novo incorporating a phase-aware low-pass sequencing strategy of F1 progeny.</title>
        <authorList>
            <person name="Scaglione D."/>
            <person name="Reyes-Chin-Wo S."/>
            <person name="Acquadro A."/>
            <person name="Froenicke L."/>
            <person name="Portis E."/>
            <person name="Beitel C."/>
            <person name="Tirone M."/>
            <person name="Mauro R."/>
            <person name="Lo Monaco A."/>
            <person name="Mauromicale G."/>
            <person name="Faccioli P."/>
            <person name="Cattivelli L."/>
            <person name="Rieseberg L."/>
            <person name="Michelmore R."/>
            <person name="Lanteri S."/>
        </authorList>
    </citation>
    <scope>NUCLEOTIDE SEQUENCE [LARGE SCALE GENOMIC DNA]</scope>
    <source>
        <strain evidence="5">2C</strain>
    </source>
</reference>
<dbReference type="PANTHER" id="PTHR35705:SF1">
    <property type="entry name" value="WPP DOMAIN-INTERACTING TAIL-ANCHORED PROTEIN 1"/>
    <property type="match status" value="1"/>
</dbReference>
<dbReference type="EMBL" id="LEKV01001076">
    <property type="protein sequence ID" value="KVI08970.1"/>
    <property type="molecule type" value="Genomic_DNA"/>
</dbReference>
<sequence length="1038" mass="118116">MDLSFNYEPSSAAGSVYSCRPESEFYKSISRRTSSVADTFQELESVGEVVTRFELDMACVCEKLANLNLLLMHVEAIESDFEAFVSELNPNPSDLYVKALTFDFLSGFLNSEVTVLENQISDFQMEKTSMQEFLSSSRYLGDTSTEMEDMLHDSEKSLQQSMEQLLEIKARSAMFEKKALNFAEEVTRTEKEKDKDKDKDKDKEKEEDKDDAVVSGNDDLPELKDKMNMHAVEHQRHILRMLEKSLERELEFEKRANESTQIEEALTMRLHSSEQEVLFAEEETVMTLEKLYEADHTSEILMGISKELLKMLQLDHKHSSGFGHQETAKEGGVKMDNSVKCLKARIAEAERRAENAEAKCRGSSEKVVLLEKELRDAKIKLQLRKTRKNSLEDMESASVKENIRVNRNWRTAYHELICFLNPINFLSSWTVRMDAITNPDASSPPVSLHSGGPESELNKSSTSLRNSSSGDTLRDSESTEGIITRFELDIACISEKLNNLNLLLMYVETKESDFEAFVSGMDPDSTVKALEFDLLSGILNSEVRVLETHISDCQTDKANVMEFLSSRKHLGEPLMGMEEMLHDSEKSLEQSMELVLDIKVQSAHFEKNLLRFARDETWKEDYTQSSNNGYFPELKEKMKMQTVEHRRHILRMLERSLKRELDSEKQLSESIQIQEDLTMRLNSSQQEVLYVEAHAEMTLEKFYEADHASALLMAISKELLSTIKMLQFNLKGLVHQEAKLKSDLLALKESIANEKASMEGTMEMKNTIRDLREQAIQAERRVLNAETKCQVLTDSCQELKDTYEKVVLLEKELSDTNSKLQNVEACYEAGEEDKTMLNATIIDMCDVIQDLKEKVSQAKYQTEIMEDKCILLSENNEGLKKELSFVRGRVNCLEESLHQTEETKKATAKDISLRTKLITDLISSLKHENKILVARLKKTEGPAVKVSHGDIASSTDHKLSENDFITMTGVENKESLSTTFKPEKACNETVMGPTGSASELEVARNIDARELKLKGILLVILILIMPLCGLLLHQTQIQ</sequence>
<feature type="transmembrane region" description="Helical" evidence="3">
    <location>
        <begin position="1013"/>
        <end position="1032"/>
    </location>
</feature>
<feature type="compositionally biased region" description="Low complexity" evidence="2">
    <location>
        <begin position="460"/>
        <end position="469"/>
    </location>
</feature>
<keyword evidence="6" id="KW-1185">Reference proteome</keyword>
<dbReference type="Pfam" id="PF26581">
    <property type="entry name" value="WIT1_2_N"/>
    <property type="match status" value="2"/>
</dbReference>
<organism evidence="5 6">
    <name type="scientific">Cynara cardunculus var. scolymus</name>
    <name type="common">Globe artichoke</name>
    <name type="synonym">Cynara scolymus</name>
    <dbReference type="NCBI Taxonomy" id="59895"/>
    <lineage>
        <taxon>Eukaryota</taxon>
        <taxon>Viridiplantae</taxon>
        <taxon>Streptophyta</taxon>
        <taxon>Embryophyta</taxon>
        <taxon>Tracheophyta</taxon>
        <taxon>Spermatophyta</taxon>
        <taxon>Magnoliopsida</taxon>
        <taxon>eudicotyledons</taxon>
        <taxon>Gunneridae</taxon>
        <taxon>Pentapetalae</taxon>
        <taxon>asterids</taxon>
        <taxon>campanulids</taxon>
        <taxon>Asterales</taxon>
        <taxon>Asteraceae</taxon>
        <taxon>Carduoideae</taxon>
        <taxon>Cardueae</taxon>
        <taxon>Carduinae</taxon>
        <taxon>Cynara</taxon>
    </lineage>
</organism>
<dbReference type="AlphaFoldDB" id="A0A118K5F2"/>
<dbReference type="Proteomes" id="UP000243975">
    <property type="component" value="Unassembled WGS sequence"/>
</dbReference>
<feature type="domain" description="WIT1/2 N-terminal helical bundle" evidence="4">
    <location>
        <begin position="43"/>
        <end position="180"/>
    </location>
</feature>
<dbReference type="SUPFAM" id="SSF57997">
    <property type="entry name" value="Tropomyosin"/>
    <property type="match status" value="1"/>
</dbReference>
<evidence type="ECO:0000313" key="6">
    <source>
        <dbReference type="Proteomes" id="UP000243975"/>
    </source>
</evidence>
<dbReference type="InterPro" id="IPR058610">
    <property type="entry name" value="WIT1_2_N"/>
</dbReference>
<keyword evidence="3" id="KW-0472">Membrane</keyword>
<accession>A0A118K5F2</accession>
<feature type="domain" description="WIT1/2 N-terminal helical bundle" evidence="4">
    <location>
        <begin position="477"/>
        <end position="612"/>
    </location>
</feature>
<protein>
    <recommendedName>
        <fullName evidence="4">WIT1/2 N-terminal helical bundle domain-containing protein</fullName>
    </recommendedName>
</protein>
<evidence type="ECO:0000256" key="3">
    <source>
        <dbReference type="SAM" id="Phobius"/>
    </source>
</evidence>
<comment type="caution">
    <text evidence="5">The sequence shown here is derived from an EMBL/GenBank/DDBJ whole genome shotgun (WGS) entry which is preliminary data.</text>
</comment>
<evidence type="ECO:0000313" key="5">
    <source>
        <dbReference type="EMBL" id="KVI08970.1"/>
    </source>
</evidence>
<proteinExistence type="predicted"/>
<feature type="coiled-coil region" evidence="1">
    <location>
        <begin position="761"/>
        <end position="788"/>
    </location>
</feature>
<dbReference type="PANTHER" id="PTHR35705">
    <property type="entry name" value="WPP DOMAIN-INTERACTING TAIL-ANCHORED PROTEIN 1"/>
    <property type="match status" value="1"/>
</dbReference>
<dbReference type="InterPro" id="IPR039976">
    <property type="entry name" value="WIT1/WIT2"/>
</dbReference>
<feature type="region of interest" description="Disordered" evidence="2">
    <location>
        <begin position="187"/>
        <end position="222"/>
    </location>
</feature>
<gene>
    <name evidence="5" type="ORF">Ccrd_012639</name>
</gene>
<evidence type="ECO:0000256" key="2">
    <source>
        <dbReference type="SAM" id="MobiDB-lite"/>
    </source>
</evidence>
<evidence type="ECO:0000256" key="1">
    <source>
        <dbReference type="SAM" id="Coils"/>
    </source>
</evidence>
<feature type="region of interest" description="Disordered" evidence="2">
    <location>
        <begin position="441"/>
        <end position="476"/>
    </location>
</feature>
<name>A0A118K5F2_CYNCS</name>
<evidence type="ECO:0000259" key="4">
    <source>
        <dbReference type="Pfam" id="PF26581"/>
    </source>
</evidence>
<keyword evidence="3" id="KW-1133">Transmembrane helix</keyword>
<keyword evidence="1" id="KW-0175">Coiled coil</keyword>
<feature type="coiled-coil region" evidence="1">
    <location>
        <begin position="339"/>
        <end position="373"/>
    </location>
</feature>
<dbReference type="STRING" id="59895.A0A118K5F2"/>
<keyword evidence="3" id="KW-0812">Transmembrane</keyword>
<feature type="compositionally biased region" description="Basic and acidic residues" evidence="2">
    <location>
        <begin position="187"/>
        <end position="206"/>
    </location>
</feature>
<dbReference type="Gramene" id="KVI08970">
    <property type="protein sequence ID" value="KVI08970"/>
    <property type="gene ID" value="Ccrd_012639"/>
</dbReference>